<evidence type="ECO:0000256" key="1">
    <source>
        <dbReference type="SAM" id="MobiDB-lite"/>
    </source>
</evidence>
<reference evidence="3" key="1">
    <citation type="submission" date="2020-04" db="EMBL/GenBank/DDBJ databases">
        <authorList>
            <person name="Chiriac C."/>
            <person name="Salcher M."/>
            <person name="Ghai R."/>
            <person name="Kavagutti S V."/>
        </authorList>
    </citation>
    <scope>NUCLEOTIDE SEQUENCE</scope>
</reference>
<name>A0A6J5LF74_9CAUD</name>
<evidence type="ECO:0000313" key="3">
    <source>
        <dbReference type="EMBL" id="CAB4133338.1"/>
    </source>
</evidence>
<evidence type="ECO:0000259" key="2">
    <source>
        <dbReference type="Pfam" id="PF19846"/>
    </source>
</evidence>
<organism evidence="3">
    <name type="scientific">uncultured Caudovirales phage</name>
    <dbReference type="NCBI Taxonomy" id="2100421"/>
    <lineage>
        <taxon>Viruses</taxon>
        <taxon>Duplodnaviria</taxon>
        <taxon>Heunggongvirae</taxon>
        <taxon>Uroviricota</taxon>
        <taxon>Caudoviricetes</taxon>
        <taxon>Peduoviridae</taxon>
        <taxon>Maltschvirus</taxon>
        <taxon>Maltschvirus maltsch</taxon>
    </lineage>
</organism>
<protein>
    <recommendedName>
        <fullName evidence="2">DUF6321 domain-containing protein</fullName>
    </recommendedName>
</protein>
<dbReference type="EMBL" id="LR796270">
    <property type="protein sequence ID" value="CAB4133338.1"/>
    <property type="molecule type" value="Genomic_DNA"/>
</dbReference>
<dbReference type="Pfam" id="PF19846">
    <property type="entry name" value="DUF6321"/>
    <property type="match status" value="1"/>
</dbReference>
<dbReference type="InterPro" id="IPR046284">
    <property type="entry name" value="DUF6321"/>
</dbReference>
<gene>
    <name evidence="3" type="ORF">UFOVP250_131</name>
</gene>
<feature type="domain" description="DUF6321" evidence="2">
    <location>
        <begin position="96"/>
        <end position="169"/>
    </location>
</feature>
<proteinExistence type="predicted"/>
<feature type="region of interest" description="Disordered" evidence="1">
    <location>
        <begin position="144"/>
        <end position="172"/>
    </location>
</feature>
<sequence length="172" mass="19426">MKSFKQHIHDLEERCWSGYKPVPGKKAFSKGSCKKEDINYDIEMYELDEDVEYTHIVEMIDDDGEQVDLFLVAESDEEAELQAHIIETAAWKRKEGKSATGGLNAKGIASYRRENPGSKLKKAVTGKVKAGSKAAKRRKSFCARMSGMKGPMKKPNGEPTRKALSLRKWKCR</sequence>
<accession>A0A6J5LF74</accession>